<feature type="compositionally biased region" description="Polar residues" evidence="1">
    <location>
        <begin position="192"/>
        <end position="201"/>
    </location>
</feature>
<feature type="region of interest" description="Disordered" evidence="1">
    <location>
        <begin position="526"/>
        <end position="580"/>
    </location>
</feature>
<feature type="compositionally biased region" description="Low complexity" evidence="1">
    <location>
        <begin position="177"/>
        <end position="191"/>
    </location>
</feature>
<feature type="compositionally biased region" description="Basic and acidic residues" evidence="1">
    <location>
        <begin position="266"/>
        <end position="284"/>
    </location>
</feature>
<dbReference type="Proteomes" id="UP001309876">
    <property type="component" value="Unassembled WGS sequence"/>
</dbReference>
<feature type="compositionally biased region" description="Basic and acidic residues" evidence="1">
    <location>
        <begin position="466"/>
        <end position="499"/>
    </location>
</feature>
<feature type="region of interest" description="Disordered" evidence="1">
    <location>
        <begin position="37"/>
        <end position="80"/>
    </location>
</feature>
<feature type="compositionally biased region" description="Basic and acidic residues" evidence="1">
    <location>
        <begin position="47"/>
        <end position="79"/>
    </location>
</feature>
<dbReference type="AlphaFoldDB" id="A0AAN7T474"/>
<gene>
    <name evidence="2" type="ORF">LTR05_000238</name>
</gene>
<feature type="region of interest" description="Disordered" evidence="1">
    <location>
        <begin position="1"/>
        <end position="24"/>
    </location>
</feature>
<sequence length="828" mass="91781">MLKLTGRRATSPEKTSHHPCNHPESVELARAQFLEEQASPNLIQRSPEIRVQRVREQKEFRTSVRSSESDDFRDQDKSKHSAVKTVRSISSSLRSRFKRAFSKPQAGLPAQQLDASRFHFGDGTSAFSEAGNGGFDSYLGEQAVDLRRASLYDDPWHEKIDDDDLGRLLTIAPVNRSESSLSGSSKSRVTSWTNTNTTGSMRETPLERKRLSVIQEDGGPHQPSSSAGMHLGGVDIFRKPLPAPPGQHPDPQRLYSALVKRMNQQSEEREAELERRLDQHREEGQPLQTTPTDQSYQTICAVRASISAEPSDLERLTVLSAGSGVVDHERTKRTDLLAWNPSEESVYSRKTGSDPDLLYRKCNTSEQTIDSKVETTTADYARAYQLTIKTNPYLDSKVDLDSAEVQEKCEPREKQSASNAFSAHTRQRSIRDIEYHVIPEKDCMKDQTAAATEGKSLKAATHVRENACHGDTPPRKASEQLEDIARDDIEGDGRRKENSGTRMLTPSSKVPEQLCVAKKRFPLLNVKHVSKNNTPVPSQNSSLTRSQSGLLQQVGAEQGQQSGVSKHEKESKIAASLRKISPENVANVLRSTKSLANLNHKKSNKENRHSPHPAIMESDEEEQHAASTPGPAYLAMRSGNSGSGDRKGRRYASKNAHNDSPTDLVKATLSARLSRPFNMDTPELNRPFDSMYLGKRETGFPDSSGRLSTTQANTQTQSHGYNKRRSFERGPGGYGGLGPSPFDGQTAARPEGEEETALPHVPTPENQGRDNTKRLGKSMSTKRMVSNFLRSRRKAGNSEEDDCDANKEEDISNKAVLETPPKSSPLFI</sequence>
<feature type="compositionally biased region" description="Polar residues" evidence="1">
    <location>
        <begin position="531"/>
        <end position="551"/>
    </location>
</feature>
<name>A0AAN7T474_9EURO</name>
<feature type="region of interest" description="Disordered" evidence="1">
    <location>
        <begin position="261"/>
        <end position="293"/>
    </location>
</feature>
<feature type="compositionally biased region" description="Polar residues" evidence="1">
    <location>
        <begin position="500"/>
        <end position="509"/>
    </location>
</feature>
<evidence type="ECO:0000313" key="2">
    <source>
        <dbReference type="EMBL" id="KAK5090069.1"/>
    </source>
</evidence>
<keyword evidence="3" id="KW-1185">Reference proteome</keyword>
<evidence type="ECO:0000313" key="3">
    <source>
        <dbReference type="Proteomes" id="UP001309876"/>
    </source>
</evidence>
<proteinExistence type="predicted"/>
<protein>
    <submittedName>
        <fullName evidence="2">Uncharacterized protein</fullName>
    </submittedName>
</protein>
<feature type="compositionally biased region" description="Polar residues" evidence="1">
    <location>
        <begin position="705"/>
        <end position="720"/>
    </location>
</feature>
<reference evidence="2 3" key="1">
    <citation type="submission" date="2023-08" db="EMBL/GenBank/DDBJ databases">
        <title>Black Yeasts Isolated from many extreme environments.</title>
        <authorList>
            <person name="Coleine C."/>
            <person name="Stajich J.E."/>
            <person name="Selbmann L."/>
        </authorList>
    </citation>
    <scope>NUCLEOTIDE SEQUENCE [LARGE SCALE GENOMIC DNA]</scope>
    <source>
        <strain evidence="2 3">CCFEE 5910</strain>
    </source>
</reference>
<evidence type="ECO:0000256" key="1">
    <source>
        <dbReference type="SAM" id="MobiDB-lite"/>
    </source>
</evidence>
<organism evidence="2 3">
    <name type="scientific">Lithohypha guttulata</name>
    <dbReference type="NCBI Taxonomy" id="1690604"/>
    <lineage>
        <taxon>Eukaryota</taxon>
        <taxon>Fungi</taxon>
        <taxon>Dikarya</taxon>
        <taxon>Ascomycota</taxon>
        <taxon>Pezizomycotina</taxon>
        <taxon>Eurotiomycetes</taxon>
        <taxon>Chaetothyriomycetidae</taxon>
        <taxon>Chaetothyriales</taxon>
        <taxon>Trichomeriaceae</taxon>
        <taxon>Lithohypha</taxon>
    </lineage>
</organism>
<comment type="caution">
    <text evidence="2">The sequence shown here is derived from an EMBL/GenBank/DDBJ whole genome shotgun (WGS) entry which is preliminary data.</text>
</comment>
<feature type="region of interest" description="Disordered" evidence="1">
    <location>
        <begin position="466"/>
        <end position="509"/>
    </location>
</feature>
<accession>A0AAN7T474</accession>
<dbReference type="EMBL" id="JAVRRJ010000001">
    <property type="protein sequence ID" value="KAK5090069.1"/>
    <property type="molecule type" value="Genomic_DNA"/>
</dbReference>
<feature type="region of interest" description="Disordered" evidence="1">
    <location>
        <begin position="596"/>
        <end position="667"/>
    </location>
</feature>
<feature type="region of interest" description="Disordered" evidence="1">
    <location>
        <begin position="694"/>
        <end position="828"/>
    </location>
</feature>
<feature type="region of interest" description="Disordered" evidence="1">
    <location>
        <begin position="177"/>
        <end position="204"/>
    </location>
</feature>